<dbReference type="AlphaFoldDB" id="A0A1F4XIA9"/>
<dbReference type="Pfam" id="PF02683">
    <property type="entry name" value="DsbD_TM"/>
    <property type="match status" value="1"/>
</dbReference>
<evidence type="ECO:0000313" key="8">
    <source>
        <dbReference type="EMBL" id="OGC81465.1"/>
    </source>
</evidence>
<feature type="transmembrane region" description="Helical" evidence="6">
    <location>
        <begin position="95"/>
        <end position="117"/>
    </location>
</feature>
<dbReference type="GO" id="GO:0016020">
    <property type="term" value="C:membrane"/>
    <property type="evidence" value="ECO:0007669"/>
    <property type="project" value="UniProtKB-SubCell"/>
</dbReference>
<evidence type="ECO:0000256" key="5">
    <source>
        <dbReference type="ARBA" id="ARBA00023136"/>
    </source>
</evidence>
<comment type="subcellular location">
    <subcellularLocation>
        <location evidence="1">Membrane</location>
        <topology evidence="1">Multi-pass membrane protein</topology>
    </subcellularLocation>
</comment>
<evidence type="ECO:0000256" key="1">
    <source>
        <dbReference type="ARBA" id="ARBA00004141"/>
    </source>
</evidence>
<organism evidence="8 9">
    <name type="scientific">Candidatus Abawacabacteria bacterium RIFCSPHIGHO2_01_FULL_46_8</name>
    <dbReference type="NCBI Taxonomy" id="1817815"/>
    <lineage>
        <taxon>Bacteria</taxon>
        <taxon>Candidatus Abawacaibacteriota</taxon>
    </lineage>
</organism>
<comment type="similarity">
    <text evidence="2">Belongs to the DsbD family.</text>
</comment>
<gene>
    <name evidence="8" type="ORF">A2788_02750</name>
</gene>
<evidence type="ECO:0000256" key="2">
    <source>
        <dbReference type="ARBA" id="ARBA00006143"/>
    </source>
</evidence>
<dbReference type="PANTHER" id="PTHR31272:SF4">
    <property type="entry name" value="CYTOCHROME C-TYPE BIOGENESIS PROTEIN HI_1454-RELATED"/>
    <property type="match status" value="1"/>
</dbReference>
<dbReference type="PANTHER" id="PTHR31272">
    <property type="entry name" value="CYTOCHROME C-TYPE BIOGENESIS PROTEIN HI_1454-RELATED"/>
    <property type="match status" value="1"/>
</dbReference>
<protein>
    <recommendedName>
        <fullName evidence="7">Cytochrome C biogenesis protein transmembrane domain-containing protein</fullName>
    </recommendedName>
</protein>
<feature type="transmembrane region" description="Helical" evidence="6">
    <location>
        <begin position="6"/>
        <end position="33"/>
    </location>
</feature>
<dbReference type="EMBL" id="MEWS01000040">
    <property type="protein sequence ID" value="OGC81465.1"/>
    <property type="molecule type" value="Genomic_DNA"/>
</dbReference>
<feature type="domain" description="Cytochrome C biogenesis protein transmembrane" evidence="7">
    <location>
        <begin position="8"/>
        <end position="225"/>
    </location>
</feature>
<dbReference type="GO" id="GO:0017004">
    <property type="term" value="P:cytochrome complex assembly"/>
    <property type="evidence" value="ECO:0007669"/>
    <property type="project" value="InterPro"/>
</dbReference>
<dbReference type="Proteomes" id="UP000177521">
    <property type="component" value="Unassembled WGS sequence"/>
</dbReference>
<dbReference type="InterPro" id="IPR003834">
    <property type="entry name" value="Cyt_c_assmbl_TM_dom"/>
</dbReference>
<evidence type="ECO:0000259" key="7">
    <source>
        <dbReference type="Pfam" id="PF02683"/>
    </source>
</evidence>
<feature type="transmembrane region" description="Helical" evidence="6">
    <location>
        <begin position="175"/>
        <end position="196"/>
    </location>
</feature>
<keyword evidence="5 6" id="KW-0472">Membrane</keyword>
<evidence type="ECO:0000256" key="3">
    <source>
        <dbReference type="ARBA" id="ARBA00022692"/>
    </source>
</evidence>
<keyword evidence="4 6" id="KW-1133">Transmembrane helix</keyword>
<comment type="caution">
    <text evidence="8">The sequence shown here is derived from an EMBL/GenBank/DDBJ whole genome shotgun (WGS) entry which is preliminary data.</text>
</comment>
<evidence type="ECO:0000313" key="9">
    <source>
        <dbReference type="Proteomes" id="UP000177521"/>
    </source>
</evidence>
<accession>A0A1F4XIA9</accession>
<feature type="transmembrane region" description="Helical" evidence="6">
    <location>
        <begin position="137"/>
        <end position="163"/>
    </location>
</feature>
<sequence>MIGDIGILAAFIAGILSFLTPCVVPVLPGYLAVLGGISAQELKDKDRKIAKSLIRVSLSTLAFTLGVAVIFTILGVTVTVLSTTVFTNRVLLQRIGGVIIILLGVYLLGLLKIPVLARGWQLHLPARLQSIPLISPFLIGLIFALAWTPCFGPILGAILTLAASTSTAWQGGLFLFVYALGLGAALWVFGILFVLGIRKLKISEQVFYAIKIFIGLLLIVLGVLIIFGWLNNLNAYLTSLYGAVPPST</sequence>
<keyword evidence="3 6" id="KW-0812">Transmembrane</keyword>
<reference evidence="8 9" key="1">
    <citation type="journal article" date="2016" name="Nat. Commun.">
        <title>Thousands of microbial genomes shed light on interconnected biogeochemical processes in an aquifer system.</title>
        <authorList>
            <person name="Anantharaman K."/>
            <person name="Brown C.T."/>
            <person name="Hug L.A."/>
            <person name="Sharon I."/>
            <person name="Castelle C.J."/>
            <person name="Probst A.J."/>
            <person name="Thomas B.C."/>
            <person name="Singh A."/>
            <person name="Wilkins M.J."/>
            <person name="Karaoz U."/>
            <person name="Brodie E.L."/>
            <person name="Williams K.H."/>
            <person name="Hubbard S.S."/>
            <person name="Banfield J.F."/>
        </authorList>
    </citation>
    <scope>NUCLEOTIDE SEQUENCE [LARGE SCALE GENOMIC DNA]</scope>
</reference>
<evidence type="ECO:0000256" key="4">
    <source>
        <dbReference type="ARBA" id="ARBA00022989"/>
    </source>
</evidence>
<feature type="transmembrane region" description="Helical" evidence="6">
    <location>
        <begin position="208"/>
        <end position="230"/>
    </location>
</feature>
<proteinExistence type="inferred from homology"/>
<name>A0A1F4XIA9_9BACT</name>
<dbReference type="InterPro" id="IPR051790">
    <property type="entry name" value="Cytochrome_c-biogenesis_DsbD"/>
</dbReference>
<evidence type="ECO:0000256" key="6">
    <source>
        <dbReference type="SAM" id="Phobius"/>
    </source>
</evidence>
<feature type="transmembrane region" description="Helical" evidence="6">
    <location>
        <begin position="53"/>
        <end position="75"/>
    </location>
</feature>